<feature type="domain" description="Sushi" evidence="5">
    <location>
        <begin position="71"/>
        <end position="124"/>
    </location>
</feature>
<keyword evidence="3" id="KW-0732">Signal</keyword>
<dbReference type="SMART" id="SM00032">
    <property type="entry name" value="CCP"/>
    <property type="match status" value="4"/>
</dbReference>
<accession>A0A9D4JN55</accession>
<organism evidence="6 7">
    <name type="scientific">Dreissena polymorpha</name>
    <name type="common">Zebra mussel</name>
    <name type="synonym">Mytilus polymorpha</name>
    <dbReference type="NCBI Taxonomy" id="45954"/>
    <lineage>
        <taxon>Eukaryota</taxon>
        <taxon>Metazoa</taxon>
        <taxon>Spiralia</taxon>
        <taxon>Lophotrochozoa</taxon>
        <taxon>Mollusca</taxon>
        <taxon>Bivalvia</taxon>
        <taxon>Autobranchia</taxon>
        <taxon>Heteroconchia</taxon>
        <taxon>Euheterodonta</taxon>
        <taxon>Imparidentia</taxon>
        <taxon>Neoheterodontei</taxon>
        <taxon>Myida</taxon>
        <taxon>Dreissenoidea</taxon>
        <taxon>Dreissenidae</taxon>
        <taxon>Dreissena</taxon>
    </lineage>
</organism>
<feature type="non-terminal residue" evidence="6">
    <location>
        <position position="297"/>
    </location>
</feature>
<feature type="domain" description="Sushi" evidence="5">
    <location>
        <begin position="185"/>
        <end position="238"/>
    </location>
</feature>
<dbReference type="SUPFAM" id="SSF57535">
    <property type="entry name" value="Complement control module/SCR domain"/>
    <property type="match status" value="4"/>
</dbReference>
<gene>
    <name evidence="6" type="ORF">DPMN_142072</name>
</gene>
<protein>
    <recommendedName>
        <fullName evidence="5">Sushi domain-containing protein</fullName>
    </recommendedName>
</protein>
<keyword evidence="2" id="KW-0768">Sushi</keyword>
<dbReference type="PANTHER" id="PTHR45785">
    <property type="entry name" value="COMPLEMENT FACTOR H-RELATED"/>
    <property type="match status" value="1"/>
</dbReference>
<reference evidence="6" key="2">
    <citation type="submission" date="2020-11" db="EMBL/GenBank/DDBJ databases">
        <authorList>
            <person name="McCartney M.A."/>
            <person name="Auch B."/>
            <person name="Kono T."/>
            <person name="Mallez S."/>
            <person name="Becker A."/>
            <person name="Gohl D.M."/>
            <person name="Silverstein K.A.T."/>
            <person name="Koren S."/>
            <person name="Bechman K.B."/>
            <person name="Herman A."/>
            <person name="Abrahante J.E."/>
            <person name="Garbe J."/>
        </authorList>
    </citation>
    <scope>NUCLEOTIDE SEQUENCE</scope>
    <source>
        <strain evidence="6">Duluth1</strain>
        <tissue evidence="6">Whole animal</tissue>
    </source>
</reference>
<evidence type="ECO:0000256" key="3">
    <source>
        <dbReference type="ARBA" id="ARBA00022729"/>
    </source>
</evidence>
<dbReference type="InterPro" id="IPR051503">
    <property type="entry name" value="ComplSys_Reg/VirEntry_Med"/>
</dbReference>
<evidence type="ECO:0000256" key="2">
    <source>
        <dbReference type="ARBA" id="ARBA00022659"/>
    </source>
</evidence>
<keyword evidence="7" id="KW-1185">Reference proteome</keyword>
<evidence type="ECO:0000256" key="4">
    <source>
        <dbReference type="ARBA" id="ARBA00023157"/>
    </source>
</evidence>
<dbReference type="AlphaFoldDB" id="A0A9D4JN55"/>
<evidence type="ECO:0000256" key="1">
    <source>
        <dbReference type="ARBA" id="ARBA00004328"/>
    </source>
</evidence>
<name>A0A9D4JN55_DREPO</name>
<dbReference type="Proteomes" id="UP000828390">
    <property type="component" value="Unassembled WGS sequence"/>
</dbReference>
<reference evidence="6" key="1">
    <citation type="journal article" date="2019" name="bioRxiv">
        <title>The Genome of the Zebra Mussel, Dreissena polymorpha: A Resource for Invasive Species Research.</title>
        <authorList>
            <person name="McCartney M.A."/>
            <person name="Auch B."/>
            <person name="Kono T."/>
            <person name="Mallez S."/>
            <person name="Zhang Y."/>
            <person name="Obille A."/>
            <person name="Becker A."/>
            <person name="Abrahante J.E."/>
            <person name="Garbe J."/>
            <person name="Badalamenti J.P."/>
            <person name="Herman A."/>
            <person name="Mangelson H."/>
            <person name="Liachko I."/>
            <person name="Sullivan S."/>
            <person name="Sone E.D."/>
            <person name="Koren S."/>
            <person name="Silverstein K.A.T."/>
            <person name="Beckman K.B."/>
            <person name="Gohl D.M."/>
        </authorList>
    </citation>
    <scope>NUCLEOTIDE SEQUENCE</scope>
    <source>
        <strain evidence="6">Duluth1</strain>
        <tissue evidence="6">Whole animal</tissue>
    </source>
</reference>
<evidence type="ECO:0000313" key="7">
    <source>
        <dbReference type="Proteomes" id="UP000828390"/>
    </source>
</evidence>
<evidence type="ECO:0000259" key="5">
    <source>
        <dbReference type="SMART" id="SM00032"/>
    </source>
</evidence>
<keyword evidence="4" id="KW-1015">Disulfide bond</keyword>
<dbReference type="InterPro" id="IPR035976">
    <property type="entry name" value="Sushi/SCR/CCP_sf"/>
</dbReference>
<dbReference type="Gene3D" id="2.10.70.10">
    <property type="entry name" value="Complement Module, domain 1"/>
    <property type="match status" value="4"/>
</dbReference>
<feature type="domain" description="Sushi" evidence="5">
    <location>
        <begin position="242"/>
        <end position="295"/>
    </location>
</feature>
<dbReference type="InterPro" id="IPR000436">
    <property type="entry name" value="Sushi_SCR_CCP_dom"/>
</dbReference>
<sequence length="297" mass="33046">MRVATMVQSKAQCSKDDCEERDASMMFVEREALTTKDKRKCDDTCPYDSTQPLQKCDLSSATSEKCPIDVCPPFIKQTNGKVLGNMYEEGHKRRLQCNHGYLPLDPNNVTSQCQNGRWTNFTTCVKICPPFENKSNGKVVGDSFIEGATRNLTCNQNYSPRNATNVVSRCENGQWATITECVKVCPPFENKSNGKVVGDSFIEGATRNLTCNQNYSPRNATNVVSRCENGQWATITECVKVCPLFENKSNGMVVGDSFIEGATRNLTCNQNYSPRNATNVVSRCENGQWATITECVK</sequence>
<dbReference type="PANTHER" id="PTHR45785:SF2">
    <property type="entry name" value="COMPLEMENT FACTOR H-RELATED"/>
    <property type="match status" value="1"/>
</dbReference>
<dbReference type="EMBL" id="JAIWYP010000006">
    <property type="protein sequence ID" value="KAH3813607.1"/>
    <property type="molecule type" value="Genomic_DNA"/>
</dbReference>
<feature type="domain" description="Sushi" evidence="5">
    <location>
        <begin position="128"/>
        <end position="181"/>
    </location>
</feature>
<comment type="subcellular location">
    <subcellularLocation>
        <location evidence="1">Virion</location>
    </subcellularLocation>
</comment>
<proteinExistence type="predicted"/>
<evidence type="ECO:0000313" key="6">
    <source>
        <dbReference type="EMBL" id="KAH3813607.1"/>
    </source>
</evidence>
<comment type="caution">
    <text evidence="6">The sequence shown here is derived from an EMBL/GenBank/DDBJ whole genome shotgun (WGS) entry which is preliminary data.</text>
</comment>